<accession>A0A845L8P0</accession>
<reference evidence="2 3" key="1">
    <citation type="submission" date="2020-01" db="EMBL/GenBank/DDBJ databases">
        <title>Whole genome sequence of Heliobacterium gestii DSM 11169.</title>
        <authorList>
            <person name="Kyndt J.A."/>
            <person name="Meyer T.E."/>
        </authorList>
    </citation>
    <scope>NUCLEOTIDE SEQUENCE [LARGE SCALE GENOMIC DNA]</scope>
    <source>
        <strain evidence="2 3">DSM 11169</strain>
    </source>
</reference>
<dbReference type="PANTHER" id="PTHR41878:SF1">
    <property type="entry name" value="TNPR PROTEIN"/>
    <property type="match status" value="1"/>
</dbReference>
<evidence type="ECO:0000313" key="3">
    <source>
        <dbReference type="Proteomes" id="UP000471031"/>
    </source>
</evidence>
<evidence type="ECO:0000259" key="1">
    <source>
        <dbReference type="Pfam" id="PF07929"/>
    </source>
</evidence>
<dbReference type="InterPro" id="IPR024047">
    <property type="entry name" value="MM3350-like_sf"/>
</dbReference>
<dbReference type="Pfam" id="PF07929">
    <property type="entry name" value="PRiA4_ORF3"/>
    <property type="match status" value="1"/>
</dbReference>
<keyword evidence="3" id="KW-1185">Reference proteome</keyword>
<dbReference type="PANTHER" id="PTHR41878">
    <property type="entry name" value="LEXA REPRESSOR-RELATED"/>
    <property type="match status" value="1"/>
</dbReference>
<name>A0A845L8P0_HELGE</name>
<protein>
    <recommendedName>
        <fullName evidence="1">Plasmid pRiA4b Orf3-like domain-containing protein</fullName>
    </recommendedName>
</protein>
<dbReference type="Proteomes" id="UP000471031">
    <property type="component" value="Unassembled WGS sequence"/>
</dbReference>
<organism evidence="2 3">
    <name type="scientific">Heliomicrobium gestii</name>
    <name type="common">Heliobacterium gestii</name>
    <dbReference type="NCBI Taxonomy" id="2699"/>
    <lineage>
        <taxon>Bacteria</taxon>
        <taxon>Bacillati</taxon>
        <taxon>Bacillota</taxon>
        <taxon>Clostridia</taxon>
        <taxon>Eubacteriales</taxon>
        <taxon>Heliobacteriaceae</taxon>
        <taxon>Heliomicrobium</taxon>
    </lineage>
</organism>
<dbReference type="SUPFAM" id="SSF159941">
    <property type="entry name" value="MM3350-like"/>
    <property type="match status" value="1"/>
</dbReference>
<proteinExistence type="predicted"/>
<comment type="caution">
    <text evidence="2">The sequence shown here is derived from an EMBL/GenBank/DDBJ whole genome shotgun (WGS) entry which is preliminary data.</text>
</comment>
<dbReference type="AlphaFoldDB" id="A0A845L8P0"/>
<gene>
    <name evidence="2" type="ORF">GTO89_05895</name>
</gene>
<feature type="domain" description="Plasmid pRiA4b Orf3-like" evidence="1">
    <location>
        <begin position="729"/>
        <end position="854"/>
    </location>
</feature>
<dbReference type="OrthoDB" id="9801392at2"/>
<dbReference type="Gene3D" id="3.10.290.30">
    <property type="entry name" value="MM3350-like"/>
    <property type="match status" value="1"/>
</dbReference>
<sequence length="866" mass="100356">MSQSNILSLNRKGELREGFSGHDFVGAHGQRENRWFHSVFSFRAAWQGRGKSLMVCLGQLSFNPTDTSFLLWQEMSRQEWQMESCHSKEVPVSRDELGQVVQCLLRYWQAIDGRVDDLSAIGEQWPELGKLIGGLRPLPALSTEQSRRLLQKLRPRSMSPDDAIFAWLQAWQNLDVELAGALRGPLGNPEESPWWEVLEQRLLEVDLPVSEPMAPWHLHARMRQRLAQRKGMDGRSGIGSGHGSGKIAEFMVEDLLNAALIVPWKSEHVHLRPVPETRRRFGHPETTHQYHVRWLKSTVIEKPLILDILGHPYVESQLDFTLYHAGMHWWIREVQASEPRSLTMAEKVKRLRQPFEYRVYDLGRNLLRVTGCLDGSDELFSPLVRVNYYWEERPSHWKSLLDAGQDYRCSFYLLGQELIILGKDESRINLWERRLFSRQSPATERGLLPLWLYPAFSERLRSVDAPSFGEWRRGLIKALSLLNQEEAGLPKEWRQENGDAPAPEVYWSQVLRAWSEWLDDGERTDLAQAIVLLGNRMGASPELLLRPNSLARGLLLEYLAMALPTDRHSPGLRHEPELLHHRLAEVLRDWREQPFGFYKMLEWRSESRCFLHDLLRGEEWELSLSSYFEPPGAGQAFVARLLPLPGDRCCLLGCMEVQERLVRPLQEHFDRRRRERALSWDAYLTDAGWELLGEVVRFLRRSLAILPDRTATGQPPAAGHGTEGSQRSIYRFRVKQKGARGLWRDVEVAGEQTLHQLHEIIREAFDWKDDRRYAFYLNNHLFDKAAEFGGPRTGSAAQAKSAQLDRLNLQSRQKFAYLFDFDNEHIFEIRVRDIAPPEPGLFYPRVVTEQVEVPRQRLKTSEALEE</sequence>
<dbReference type="RefSeq" id="WP_161261134.1">
    <property type="nucleotide sequence ID" value="NZ_JAFBDC010000003.1"/>
</dbReference>
<evidence type="ECO:0000313" key="2">
    <source>
        <dbReference type="EMBL" id="MZP42568.1"/>
    </source>
</evidence>
<dbReference type="EMBL" id="WXEX01000004">
    <property type="protein sequence ID" value="MZP42568.1"/>
    <property type="molecule type" value="Genomic_DNA"/>
</dbReference>
<dbReference type="InterPro" id="IPR012912">
    <property type="entry name" value="Plasmid_pRiA4b_Orf3-like"/>
</dbReference>